<dbReference type="SUPFAM" id="SSF53850">
    <property type="entry name" value="Periplasmic binding protein-like II"/>
    <property type="match status" value="1"/>
</dbReference>
<dbReference type="Gene3D" id="3.10.105.10">
    <property type="entry name" value="Dipeptide-binding Protein, Domain 3"/>
    <property type="match status" value="1"/>
</dbReference>
<dbReference type="PANTHER" id="PTHR30290">
    <property type="entry name" value="PERIPLASMIC BINDING COMPONENT OF ABC TRANSPORTER"/>
    <property type="match status" value="1"/>
</dbReference>
<dbReference type="Gene3D" id="3.90.76.10">
    <property type="entry name" value="Dipeptide-binding Protein, Domain 1"/>
    <property type="match status" value="1"/>
</dbReference>
<evidence type="ECO:0000256" key="1">
    <source>
        <dbReference type="ARBA" id="ARBA00005695"/>
    </source>
</evidence>
<dbReference type="PANTHER" id="PTHR30290:SF9">
    <property type="entry name" value="OLIGOPEPTIDE-BINDING PROTEIN APPA"/>
    <property type="match status" value="1"/>
</dbReference>
<dbReference type="Proteomes" id="UP001207605">
    <property type="component" value="Unassembled WGS sequence"/>
</dbReference>
<sequence length="506" mass="56558">MAVGLAGCGASSEKGKSEDASKESNTLVYGSNDYTRINPAMDEHGEINILLFNGLTAHDGNNEVVPGLAKSWEFDESTYTYTFHLEEGVKWHDGEDFTADDVKFTIESIMDPDNGSENAPNYEDVQEINVVDDHTITFKLDAPNVAFLDYMTMAILPKHLLEGEDMQESEFFRHPIGTGPYKLDSWDEGQAITLVKNEDYFKGAPNIDKIIFKIVTDDNAKAMQMKSGDLDLALLTPKDAKEFADKEGYTCYDMKTSDYRGILYNFANEYWQENKDIIPAINYGIDRQAIVDAVLLGEGMTAYSPIQRNVYNDENIEHFDYDPEKAEEILQSVGCEKKDDGYYYRNGEKLGFVICVGAGDQVRVDIAQAAAQQLKAIGIDVTVEVPAQVDWEGQMAYLIGWGSPFDADDHTYKVFGTGKGANYSSYSNEKVDQYLTEARQSADPEVRKAAYAGFLQELTQDPPYTFICYIDANYVAKSSIKGIEPDTVMGHHGVGIFWNVADWTIE</sequence>
<evidence type="ECO:0000256" key="4">
    <source>
        <dbReference type="SAM" id="MobiDB-lite"/>
    </source>
</evidence>
<feature type="compositionally biased region" description="Basic and acidic residues" evidence="4">
    <location>
        <begin position="13"/>
        <end position="22"/>
    </location>
</feature>
<dbReference type="CDD" id="cd08518">
    <property type="entry name" value="PBP2_NikA_DppA_OppA_like_19"/>
    <property type="match status" value="1"/>
</dbReference>
<gene>
    <name evidence="6" type="ORF">OCV65_12425</name>
</gene>
<comment type="similarity">
    <text evidence="1">Belongs to the bacterial solute-binding protein 5 family.</text>
</comment>
<comment type="caution">
    <text evidence="6">The sequence shown here is derived from an EMBL/GenBank/DDBJ whole genome shotgun (WGS) entry which is preliminary data.</text>
</comment>
<proteinExistence type="inferred from homology"/>
<evidence type="ECO:0000313" key="6">
    <source>
        <dbReference type="EMBL" id="MCU6701031.1"/>
    </source>
</evidence>
<dbReference type="Pfam" id="PF00496">
    <property type="entry name" value="SBP_bac_5"/>
    <property type="match status" value="1"/>
</dbReference>
<feature type="region of interest" description="Disordered" evidence="4">
    <location>
        <begin position="1"/>
        <end position="24"/>
    </location>
</feature>
<reference evidence="6 7" key="1">
    <citation type="journal article" date="2021" name="ISME Commun">
        <title>Automated analysis of genomic sequences facilitates high-throughput and comprehensive description of bacteria.</title>
        <authorList>
            <person name="Hitch T.C.A."/>
        </authorList>
    </citation>
    <scope>NUCLEOTIDE SEQUENCE [LARGE SCALE GENOMIC DNA]</scope>
    <source>
        <strain evidence="6 7">Sanger_02</strain>
    </source>
</reference>
<dbReference type="InterPro" id="IPR039424">
    <property type="entry name" value="SBP_5"/>
</dbReference>
<keyword evidence="2" id="KW-0813">Transport</keyword>
<dbReference type="Gene3D" id="3.40.190.10">
    <property type="entry name" value="Periplasmic binding protein-like II"/>
    <property type="match status" value="1"/>
</dbReference>
<evidence type="ECO:0000256" key="2">
    <source>
        <dbReference type="ARBA" id="ARBA00022448"/>
    </source>
</evidence>
<dbReference type="EMBL" id="JAOQJV010000024">
    <property type="protein sequence ID" value="MCU6701031.1"/>
    <property type="molecule type" value="Genomic_DNA"/>
</dbReference>
<dbReference type="InterPro" id="IPR030678">
    <property type="entry name" value="Peptide/Ni-bd"/>
</dbReference>
<organism evidence="6 7">
    <name type="scientific">Dorea ammoniilytica</name>
    <dbReference type="NCBI Taxonomy" id="2981788"/>
    <lineage>
        <taxon>Bacteria</taxon>
        <taxon>Bacillati</taxon>
        <taxon>Bacillota</taxon>
        <taxon>Clostridia</taxon>
        <taxon>Lachnospirales</taxon>
        <taxon>Lachnospiraceae</taxon>
        <taxon>Dorea</taxon>
    </lineage>
</organism>
<evidence type="ECO:0000259" key="5">
    <source>
        <dbReference type="Pfam" id="PF00496"/>
    </source>
</evidence>
<dbReference type="PIRSF" id="PIRSF002741">
    <property type="entry name" value="MppA"/>
    <property type="match status" value="1"/>
</dbReference>
<feature type="domain" description="Solute-binding protein family 5" evidence="5">
    <location>
        <begin position="63"/>
        <end position="419"/>
    </location>
</feature>
<name>A0ABT2S8W6_9FIRM</name>
<evidence type="ECO:0000313" key="7">
    <source>
        <dbReference type="Proteomes" id="UP001207605"/>
    </source>
</evidence>
<dbReference type="InterPro" id="IPR000914">
    <property type="entry name" value="SBP_5_dom"/>
</dbReference>
<evidence type="ECO:0000256" key="3">
    <source>
        <dbReference type="ARBA" id="ARBA00022729"/>
    </source>
</evidence>
<keyword evidence="7" id="KW-1185">Reference proteome</keyword>
<accession>A0ABT2S8W6</accession>
<keyword evidence="3" id="KW-0732">Signal</keyword>
<protein>
    <submittedName>
        <fullName evidence="6">ABC transporter substrate-binding protein</fullName>
    </submittedName>
</protein>